<dbReference type="EMBL" id="JFFI01001016">
    <property type="protein sequence ID" value="KXH64064.1"/>
    <property type="molecule type" value="Genomic_DNA"/>
</dbReference>
<comment type="caution">
    <text evidence="1">The sequence shown here is derived from an EMBL/GenBank/DDBJ whole genome shotgun (WGS) entry which is preliminary data.</text>
</comment>
<sequence>MQLWRGPAARHVASHKGPNFVTSVPLVADAEPEDGELEDDEDINDFRPEALHPLFDMSLSLFVSTPREILTRWDELCVVYNLQGTSPAGRKPSEEDVALNEAWFELVEEYLKKRCRREVRETLRIPEEFRVLARYVDILT</sequence>
<evidence type="ECO:0000313" key="1">
    <source>
        <dbReference type="EMBL" id="KXH64064.1"/>
    </source>
</evidence>
<dbReference type="AlphaFoldDB" id="A0A135UUJ0"/>
<keyword evidence="2" id="KW-1185">Reference proteome</keyword>
<reference evidence="1 2" key="1">
    <citation type="submission" date="2014-02" db="EMBL/GenBank/DDBJ databases">
        <title>The genome sequence of Colletotrichum salicis CBS 607.94.</title>
        <authorList>
            <person name="Baroncelli R."/>
            <person name="Thon M.R."/>
        </authorList>
    </citation>
    <scope>NUCLEOTIDE SEQUENCE [LARGE SCALE GENOMIC DNA]</scope>
    <source>
        <strain evidence="1 2">CBS 607.94</strain>
    </source>
</reference>
<evidence type="ECO:0000313" key="2">
    <source>
        <dbReference type="Proteomes" id="UP000070121"/>
    </source>
</evidence>
<organism evidence="1 2">
    <name type="scientific">Colletotrichum salicis</name>
    <dbReference type="NCBI Taxonomy" id="1209931"/>
    <lineage>
        <taxon>Eukaryota</taxon>
        <taxon>Fungi</taxon>
        <taxon>Dikarya</taxon>
        <taxon>Ascomycota</taxon>
        <taxon>Pezizomycotina</taxon>
        <taxon>Sordariomycetes</taxon>
        <taxon>Hypocreomycetidae</taxon>
        <taxon>Glomerellales</taxon>
        <taxon>Glomerellaceae</taxon>
        <taxon>Colletotrichum</taxon>
        <taxon>Colletotrichum acutatum species complex</taxon>
    </lineage>
</organism>
<dbReference type="OrthoDB" id="5140754at2759"/>
<accession>A0A135UUJ0</accession>
<gene>
    <name evidence="1" type="ORF">CSAL01_01311</name>
</gene>
<protein>
    <submittedName>
        <fullName evidence="1">Uncharacterized protein</fullName>
    </submittedName>
</protein>
<name>A0A135UUJ0_9PEZI</name>
<dbReference type="Proteomes" id="UP000070121">
    <property type="component" value="Unassembled WGS sequence"/>
</dbReference>
<proteinExistence type="predicted"/>